<dbReference type="InterPro" id="IPR007156">
    <property type="entry name" value="MamQ_LemA"/>
</dbReference>
<evidence type="ECO:0000313" key="8">
    <source>
        <dbReference type="Proteomes" id="UP000054404"/>
    </source>
</evidence>
<evidence type="ECO:0000256" key="6">
    <source>
        <dbReference type="SAM" id="Phobius"/>
    </source>
</evidence>
<evidence type="ECO:0000256" key="4">
    <source>
        <dbReference type="ARBA" id="ARBA00022989"/>
    </source>
</evidence>
<keyword evidence="8" id="KW-1185">Reference proteome</keyword>
<dbReference type="Pfam" id="PF04011">
    <property type="entry name" value="LemA"/>
    <property type="match status" value="1"/>
</dbReference>
<comment type="similarity">
    <text evidence="2">Belongs to the LemA family.</text>
</comment>
<dbReference type="Proteomes" id="UP000054404">
    <property type="component" value="Unassembled WGS sequence"/>
</dbReference>
<reference evidence="7 8" key="1">
    <citation type="submission" date="2015-11" db="EMBL/GenBank/DDBJ databases">
        <title>Draft Genome Sequence of the Type Strain Trueperella bernardiae LCDC 89-0504T, Isolated from Blood Culture.</title>
        <authorList>
            <person name="Bernier A.-M."/>
            <person name="Bernard K."/>
        </authorList>
    </citation>
    <scope>NUCLEOTIDE SEQUENCE [LARGE SCALE GENOMIC DNA]</scope>
    <source>
        <strain evidence="7 8">LCDC 89-0504</strain>
    </source>
</reference>
<dbReference type="PANTHER" id="PTHR34478">
    <property type="entry name" value="PROTEIN LEMA"/>
    <property type="match status" value="1"/>
</dbReference>
<dbReference type="EMBL" id="LNIZ01000001">
    <property type="protein sequence ID" value="KTF04774.1"/>
    <property type="molecule type" value="Genomic_DNA"/>
</dbReference>
<dbReference type="Gene3D" id="1.20.1440.20">
    <property type="entry name" value="LemA-like domain"/>
    <property type="match status" value="1"/>
</dbReference>
<evidence type="ECO:0000256" key="1">
    <source>
        <dbReference type="ARBA" id="ARBA00004167"/>
    </source>
</evidence>
<organism evidence="7 8">
    <name type="scientific">Trueperella bernardiae</name>
    <dbReference type="NCBI Taxonomy" id="59561"/>
    <lineage>
        <taxon>Bacteria</taxon>
        <taxon>Bacillati</taxon>
        <taxon>Actinomycetota</taxon>
        <taxon>Actinomycetes</taxon>
        <taxon>Actinomycetales</taxon>
        <taxon>Actinomycetaceae</taxon>
        <taxon>Trueperella</taxon>
    </lineage>
</organism>
<evidence type="ECO:0000256" key="5">
    <source>
        <dbReference type="ARBA" id="ARBA00023136"/>
    </source>
</evidence>
<keyword evidence="5 6" id="KW-0472">Membrane</keyword>
<dbReference type="AlphaFoldDB" id="A0A0W1KLR8"/>
<comment type="caution">
    <text evidence="7">The sequence shown here is derived from an EMBL/GenBank/DDBJ whole genome shotgun (WGS) entry which is preliminary data.</text>
</comment>
<proteinExistence type="inferred from homology"/>
<dbReference type="SUPFAM" id="SSF140478">
    <property type="entry name" value="LemA-like"/>
    <property type="match status" value="1"/>
</dbReference>
<name>A0A0W1KLR8_9ACTO</name>
<dbReference type="STRING" id="59561.AQZ59_00074"/>
<dbReference type="PANTHER" id="PTHR34478:SF1">
    <property type="entry name" value="PROTEIN LEMA"/>
    <property type="match status" value="1"/>
</dbReference>
<evidence type="ECO:0000256" key="3">
    <source>
        <dbReference type="ARBA" id="ARBA00022692"/>
    </source>
</evidence>
<sequence>MGAMPTLLLIILIIGFLLLAFMGWVIVTYNRFVALRENVRNAMGQIATQIESRWDALTSVIAAAKQYSEHEAETLLAVTKERAPLRPTSTPADVAADDQAFGSMLGRFNALAEAYPQLRASETYQSAMGEVTRFEDNVRHSRMFYNDAVTKLNRYRGQFPSMIVGALFGFKQEAYFENTATKNEMPGWS</sequence>
<feature type="transmembrane region" description="Helical" evidence="6">
    <location>
        <begin position="6"/>
        <end position="27"/>
    </location>
</feature>
<accession>A0A0W1KLR8</accession>
<evidence type="ECO:0000313" key="7">
    <source>
        <dbReference type="EMBL" id="KTF04774.1"/>
    </source>
</evidence>
<comment type="subcellular location">
    <subcellularLocation>
        <location evidence="1">Membrane</location>
        <topology evidence="1">Single-pass membrane protein</topology>
    </subcellularLocation>
</comment>
<keyword evidence="4 6" id="KW-1133">Transmembrane helix</keyword>
<dbReference type="GO" id="GO:0016020">
    <property type="term" value="C:membrane"/>
    <property type="evidence" value="ECO:0007669"/>
    <property type="project" value="UniProtKB-SubCell"/>
</dbReference>
<dbReference type="PATRIC" id="fig|59561.3.peg.74"/>
<gene>
    <name evidence="7" type="ORF">AQZ59_00074</name>
</gene>
<protein>
    <submittedName>
        <fullName evidence="7">LemA family protein</fullName>
    </submittedName>
</protein>
<dbReference type="InterPro" id="IPR023353">
    <property type="entry name" value="LemA-like_dom_sf"/>
</dbReference>
<keyword evidence="3 6" id="KW-0812">Transmembrane</keyword>
<evidence type="ECO:0000256" key="2">
    <source>
        <dbReference type="ARBA" id="ARBA00008854"/>
    </source>
</evidence>